<organism evidence="3 4">
    <name type="scientific">Mesorhabditis spiculigera</name>
    <dbReference type="NCBI Taxonomy" id="96644"/>
    <lineage>
        <taxon>Eukaryota</taxon>
        <taxon>Metazoa</taxon>
        <taxon>Ecdysozoa</taxon>
        <taxon>Nematoda</taxon>
        <taxon>Chromadorea</taxon>
        <taxon>Rhabditida</taxon>
        <taxon>Rhabditina</taxon>
        <taxon>Rhabditomorpha</taxon>
        <taxon>Rhabditoidea</taxon>
        <taxon>Rhabditidae</taxon>
        <taxon>Mesorhabditinae</taxon>
        <taxon>Mesorhabditis</taxon>
    </lineage>
</organism>
<protein>
    <submittedName>
        <fullName evidence="3">Uncharacterized protein</fullName>
    </submittedName>
</protein>
<reference evidence="3" key="1">
    <citation type="submission" date="2023-06" db="EMBL/GenBank/DDBJ databases">
        <authorList>
            <person name="Delattre M."/>
        </authorList>
    </citation>
    <scope>NUCLEOTIDE SEQUENCE</scope>
    <source>
        <strain evidence="3">AF72</strain>
    </source>
</reference>
<dbReference type="AlphaFoldDB" id="A0AA36D6R8"/>
<dbReference type="Proteomes" id="UP001177023">
    <property type="component" value="Unassembled WGS sequence"/>
</dbReference>
<comment type="caution">
    <text evidence="3">The sequence shown here is derived from an EMBL/GenBank/DDBJ whole genome shotgun (WGS) entry which is preliminary data.</text>
</comment>
<proteinExistence type="predicted"/>
<gene>
    <name evidence="3" type="ORF">MSPICULIGERA_LOCUS18927</name>
</gene>
<feature type="region of interest" description="Disordered" evidence="1">
    <location>
        <begin position="122"/>
        <end position="143"/>
    </location>
</feature>
<evidence type="ECO:0000256" key="2">
    <source>
        <dbReference type="SAM" id="SignalP"/>
    </source>
</evidence>
<name>A0AA36D6R8_9BILA</name>
<evidence type="ECO:0000256" key="1">
    <source>
        <dbReference type="SAM" id="MobiDB-lite"/>
    </source>
</evidence>
<keyword evidence="4" id="KW-1185">Reference proteome</keyword>
<accession>A0AA36D6R8</accession>
<evidence type="ECO:0000313" key="4">
    <source>
        <dbReference type="Proteomes" id="UP001177023"/>
    </source>
</evidence>
<evidence type="ECO:0000313" key="3">
    <source>
        <dbReference type="EMBL" id="CAJ0580739.1"/>
    </source>
</evidence>
<feature type="signal peptide" evidence="2">
    <location>
        <begin position="1"/>
        <end position="16"/>
    </location>
</feature>
<feature type="non-terminal residue" evidence="3">
    <location>
        <position position="306"/>
    </location>
</feature>
<keyword evidence="2" id="KW-0732">Signal</keyword>
<feature type="chain" id="PRO_5041314878" evidence="2">
    <location>
        <begin position="17"/>
        <end position="306"/>
    </location>
</feature>
<dbReference type="EMBL" id="CATQJA010002662">
    <property type="protein sequence ID" value="CAJ0580739.1"/>
    <property type="molecule type" value="Genomic_DNA"/>
</dbReference>
<sequence>MRKLLLLTTLLLVCHAGKRSHNIDAELMDDIVKAEREVSSHPKKVNRRGIPGRRLENEVRDADFAKPNYGKDDDDYSEFEQKELGRIESQELSTVTFAPSSAEDTRPSLDSSEVAVGMQKKYRSSEEMGAPMAGKGSTTERPPLYELPPPRKGFYFQHYPWWLLPRQYRLRSKDFGYVYPPQYQRAKYYWPGRLPSYYDPYAIYESTKRAREHYYGGAGGYGGASGGGQGFGGGGIETDNLDSGEVELSKKANPLDDLSLETLQKIDKLGADGLVDEEETDDFAVAVAKSKRDRAPVARALRSRAV</sequence>